<evidence type="ECO:0000256" key="5">
    <source>
        <dbReference type="ARBA" id="ARBA00022737"/>
    </source>
</evidence>
<name>A0A1Y1VMD1_9FUNG</name>
<dbReference type="STRING" id="1754191.A0A1Y1VMD1"/>
<dbReference type="GO" id="GO:0140359">
    <property type="term" value="F:ABC-type transporter activity"/>
    <property type="evidence" value="ECO:0007669"/>
    <property type="project" value="InterPro"/>
</dbReference>
<accession>A0A1Y1VMD1</accession>
<dbReference type="InterPro" id="IPR017871">
    <property type="entry name" value="ABC_transporter-like_CS"/>
</dbReference>
<feature type="transmembrane region" description="Helical" evidence="10">
    <location>
        <begin position="1072"/>
        <end position="1092"/>
    </location>
</feature>
<comment type="similarity">
    <text evidence="2">Belongs to the ABC transporter superfamily. ABCA family.</text>
</comment>
<sequence length="1612" mass="183565">MSLFLNQLKAVTYRNILIKKNNKKKTFQELFLPIYFVFFIFILRFTGKSVLYEAEDSREIGDISKFFLINPEQNTIGFVLPNNGNDEVISNVMMDPLLKENNYQYVRFNNEKELENYNDEHKNLFAGIIFEDNLFTYTIRINGTEVTDPEKAPIGNYGENRAGIVDTGYYKFSYLQSLVDSTIISIKTKKPISFKSTLGDLSKPPINYVGMNGMGPKLNSLYMNFIFLSHIIIIVTFIVEEKEKKIKEGMLMSGVNSSVFWLSWEIVYFVIIVFTALIITAFLVIVKSFEYINPIILFIIITLFGLSNCGIGFIFSTFFKKAKTAASFAGTTSTFICVAYLAISYLDRKLKLIFSFLISPVAMGNIMEEISKKEDIREYITFKTVFNSDIGLYILILLFNNILYFGLSILFEYLLDDYSTLRLKRSSSHNIINESDNNYEQDIEEDLRKNEKCLVEISNVSKQFEKKSENSNSKNKKEQFLAVNHVNFKVYKDEIFCILGHNGAGKTTLIQMMIGLINTSGGNIYYDGTDIAKNTTQIRRDFGVCPQTNILFDELTVSDHIKIFSMIKNVKVDINEILKEVDLEHKKDDKVINLSGGQKRKLCIAIAIIGNPKYIFLDEPTTGLDPLSRRKIWDLLSKKKMGRVIFLTTHYMDEADILADRKLILNHGKIRCLGTSVYLKNHFNMEYSLDIESNSCDQVDDIIKKYIPESKYIIDSEKQSKNTDVEMRTWKLPISSTSEFSNLFNEIESYAGENKLIKNYALTMPTLEELFIRLEDDHTEETPKENTGSDAFIINTNEGLPNLKEVQGLTNIQKIITLIKFRLKIFFHNKSFAVSALLTPVIITIITFILLKAMDNVQIVTFKPKEISPTMYNGSLWNVDTTQTNIPNFKELYGNMVGADALKSYSNEELNKIGKTVNKEPYYVSSVSGSLENDSYNFNIYLNTSMSHSLPATMNALSNTILASNNINERIVTKSHPFSYGNYVFVTAASVIIGIYIGAALLTGISLYGPLIVRERVNQLLQQLQLNGVSRFNYWISSLLTDASLTFVTSVCIVIVGIIFQPQVFLDVNVIIILLITNVLWSFATLIYQYVISFFFDKVDTANSFMALINLLPAYVGVIAFSLINNQYQSTDPNKMYSNTAIIVEIIFGLINPPYAIMGIFNALFTIQFLMKLLKLDLGFNYLLKFNSGITPLILVLVVDIIIYFILLLKCDARKNQSNASDIHTPTPESTEENKRLLQEGDEDVYNEYLNIKSNYNNLPISTLQISKDYRVSLPSNPEEKKIIKERTKYKFGDVHKSPYTRNTYVRTAVEDVSFGINKHECFGLLGPNGAGKSTTLNMITSTIPQTTGKIYYDGVESHIARYNNISLGYCPQNDTFWKELTIREHLEFFLKIRGYSDELAKEYTTQYIRSCGLEEHEGKHASKLSGGTKRKLCLLMAICGCPNQVLLDEPTAGMDPSTRRYIWNIIKETKKENNTAIIMTTHSMEEAEFLCDRLGILINGRLKCIGSPEHIKMKYGEGYNLEVQSKDIEAFHTKMIEEVGILGNVYKKEIKSHDRVNYEISIQKGIGKIFEAMEGCKASGLISDYTFSQTSLEQIFINFAKLQIINNDNSN</sequence>
<keyword evidence="3" id="KW-0813">Transport</keyword>
<dbReference type="Pfam" id="PF00005">
    <property type="entry name" value="ABC_tran"/>
    <property type="match status" value="2"/>
</dbReference>
<gene>
    <name evidence="12" type="ORF">BCR36DRAFT_342417</name>
</gene>
<dbReference type="InterPro" id="IPR003593">
    <property type="entry name" value="AAA+_ATPase"/>
</dbReference>
<feature type="transmembrane region" description="Helical" evidence="10">
    <location>
        <begin position="291"/>
        <end position="315"/>
    </location>
</feature>
<dbReference type="InterPro" id="IPR013525">
    <property type="entry name" value="ABC2_TM"/>
</dbReference>
<keyword evidence="4 10" id="KW-0812">Transmembrane</keyword>
<dbReference type="FunFam" id="3.40.50.300:FF:000933">
    <property type="entry name" value="ABC transporter A family member 7"/>
    <property type="match status" value="1"/>
</dbReference>
<dbReference type="FunFam" id="3.40.50.300:FF:000335">
    <property type="entry name" value="ATP binding cassette subfamily A member 5"/>
    <property type="match status" value="1"/>
</dbReference>
<evidence type="ECO:0000256" key="1">
    <source>
        <dbReference type="ARBA" id="ARBA00004141"/>
    </source>
</evidence>
<keyword evidence="12" id="KW-0378">Hydrolase</keyword>
<keyword evidence="8 10" id="KW-1133">Transmembrane helix</keyword>
<evidence type="ECO:0000256" key="7">
    <source>
        <dbReference type="ARBA" id="ARBA00022840"/>
    </source>
</evidence>
<protein>
    <submittedName>
        <fullName evidence="12">p-loop containing nucleoside triphosphate hydrolase protein</fullName>
    </submittedName>
</protein>
<dbReference type="GO" id="GO:0016020">
    <property type="term" value="C:membrane"/>
    <property type="evidence" value="ECO:0007669"/>
    <property type="project" value="UniProtKB-SubCell"/>
</dbReference>
<dbReference type="Gene3D" id="3.40.50.300">
    <property type="entry name" value="P-loop containing nucleotide triphosphate hydrolases"/>
    <property type="match status" value="2"/>
</dbReference>
<dbReference type="SMART" id="SM00382">
    <property type="entry name" value="AAA"/>
    <property type="match status" value="2"/>
</dbReference>
<evidence type="ECO:0000256" key="2">
    <source>
        <dbReference type="ARBA" id="ARBA00008869"/>
    </source>
</evidence>
<feature type="transmembrane region" description="Helical" evidence="10">
    <location>
        <begin position="832"/>
        <end position="851"/>
    </location>
</feature>
<keyword evidence="6" id="KW-0547">Nucleotide-binding</keyword>
<dbReference type="Pfam" id="PF12698">
    <property type="entry name" value="ABC2_membrane_3"/>
    <property type="match status" value="2"/>
</dbReference>
<organism evidence="12 13">
    <name type="scientific">Piromyces finnis</name>
    <dbReference type="NCBI Taxonomy" id="1754191"/>
    <lineage>
        <taxon>Eukaryota</taxon>
        <taxon>Fungi</taxon>
        <taxon>Fungi incertae sedis</taxon>
        <taxon>Chytridiomycota</taxon>
        <taxon>Chytridiomycota incertae sedis</taxon>
        <taxon>Neocallimastigomycetes</taxon>
        <taxon>Neocallimastigales</taxon>
        <taxon>Neocallimastigaceae</taxon>
        <taxon>Piromyces</taxon>
    </lineage>
</organism>
<evidence type="ECO:0000256" key="3">
    <source>
        <dbReference type="ARBA" id="ARBA00022448"/>
    </source>
</evidence>
<evidence type="ECO:0000256" key="6">
    <source>
        <dbReference type="ARBA" id="ARBA00022741"/>
    </source>
</evidence>
<dbReference type="PROSITE" id="PS00211">
    <property type="entry name" value="ABC_TRANSPORTER_1"/>
    <property type="match status" value="1"/>
</dbReference>
<feature type="domain" description="ABC transporter" evidence="11">
    <location>
        <begin position="1290"/>
        <end position="1525"/>
    </location>
</feature>
<evidence type="ECO:0000313" key="13">
    <source>
        <dbReference type="Proteomes" id="UP000193719"/>
    </source>
</evidence>
<feature type="transmembrane region" description="Helical" evidence="10">
    <location>
        <begin position="30"/>
        <end position="47"/>
    </location>
</feature>
<feature type="transmembrane region" description="Helical" evidence="10">
    <location>
        <begin position="327"/>
        <end position="346"/>
    </location>
</feature>
<evidence type="ECO:0000256" key="4">
    <source>
        <dbReference type="ARBA" id="ARBA00022692"/>
    </source>
</evidence>
<evidence type="ECO:0000256" key="8">
    <source>
        <dbReference type="ARBA" id="ARBA00022989"/>
    </source>
</evidence>
<dbReference type="CDD" id="cd03263">
    <property type="entry name" value="ABC_subfamily_A"/>
    <property type="match status" value="2"/>
</dbReference>
<proteinExistence type="inferred from homology"/>
<dbReference type="InterPro" id="IPR026082">
    <property type="entry name" value="ABCA"/>
</dbReference>
<dbReference type="GO" id="GO:0005524">
    <property type="term" value="F:ATP binding"/>
    <property type="evidence" value="ECO:0007669"/>
    <property type="project" value="UniProtKB-KW"/>
</dbReference>
<dbReference type="PROSITE" id="PS50893">
    <property type="entry name" value="ABC_TRANSPORTER_2"/>
    <property type="match status" value="2"/>
</dbReference>
<comment type="caution">
    <text evidence="12">The sequence shown here is derived from an EMBL/GenBank/DDBJ whole genome shotgun (WGS) entry which is preliminary data.</text>
</comment>
<dbReference type="Proteomes" id="UP000193719">
    <property type="component" value="Unassembled WGS sequence"/>
</dbReference>
<evidence type="ECO:0000259" key="11">
    <source>
        <dbReference type="PROSITE" id="PS50893"/>
    </source>
</evidence>
<dbReference type="PANTHER" id="PTHR19229">
    <property type="entry name" value="ATP-BINDING CASSETTE TRANSPORTER SUBFAMILY A ABCA"/>
    <property type="match status" value="1"/>
</dbReference>
<keyword evidence="9 10" id="KW-0472">Membrane</keyword>
<keyword evidence="7" id="KW-0067">ATP-binding</keyword>
<feature type="transmembrane region" description="Helical" evidence="10">
    <location>
        <begin position="221"/>
        <end position="239"/>
    </location>
</feature>
<reference evidence="12 13" key="2">
    <citation type="submission" date="2016-08" db="EMBL/GenBank/DDBJ databases">
        <title>Pervasive Adenine N6-methylation of Active Genes in Fungi.</title>
        <authorList>
            <consortium name="DOE Joint Genome Institute"/>
            <person name="Mondo S.J."/>
            <person name="Dannebaum R.O."/>
            <person name="Kuo R.C."/>
            <person name="Labutti K."/>
            <person name="Haridas S."/>
            <person name="Kuo A."/>
            <person name="Salamov A."/>
            <person name="Ahrendt S.R."/>
            <person name="Lipzen A."/>
            <person name="Sullivan W."/>
            <person name="Andreopoulos W.B."/>
            <person name="Clum A."/>
            <person name="Lindquist E."/>
            <person name="Daum C."/>
            <person name="Ramamoorthy G.K."/>
            <person name="Gryganskyi A."/>
            <person name="Culley D."/>
            <person name="Magnuson J.K."/>
            <person name="James T.Y."/>
            <person name="O'Malley M.A."/>
            <person name="Stajich J.E."/>
            <person name="Spatafora J.W."/>
            <person name="Visel A."/>
            <person name="Grigoriev I.V."/>
        </authorList>
    </citation>
    <scope>NUCLEOTIDE SEQUENCE [LARGE SCALE GENOMIC DNA]</scope>
    <source>
        <strain evidence="13">finn</strain>
    </source>
</reference>
<feature type="transmembrane region" description="Helical" evidence="10">
    <location>
        <begin position="259"/>
        <end position="285"/>
    </location>
</feature>
<feature type="transmembrane region" description="Helical" evidence="10">
    <location>
        <begin position="1190"/>
        <end position="1209"/>
    </location>
</feature>
<evidence type="ECO:0000313" key="12">
    <source>
        <dbReference type="EMBL" id="ORX60084.1"/>
    </source>
</evidence>
<keyword evidence="5" id="KW-0677">Repeat</keyword>
<dbReference type="InterPro" id="IPR003439">
    <property type="entry name" value="ABC_transporter-like_ATP-bd"/>
</dbReference>
<keyword evidence="13" id="KW-1185">Reference proteome</keyword>
<feature type="transmembrane region" description="Helical" evidence="10">
    <location>
        <begin position="1032"/>
        <end position="1060"/>
    </location>
</feature>
<feature type="transmembrane region" description="Helical" evidence="10">
    <location>
        <begin position="1104"/>
        <end position="1125"/>
    </location>
</feature>
<reference evidence="12 13" key="1">
    <citation type="submission" date="2016-08" db="EMBL/GenBank/DDBJ databases">
        <title>Genomes of anaerobic fungi encode conserved fungal cellulosomes for biomass hydrolysis.</title>
        <authorList>
            <consortium name="DOE Joint Genome Institute"/>
            <person name="Haitjema C.H."/>
            <person name="Gilmore S.P."/>
            <person name="Henske J.K."/>
            <person name="Solomon K.V."/>
            <person name="De Groot R."/>
            <person name="Kuo A."/>
            <person name="Mondo S.J."/>
            <person name="Salamov A.A."/>
            <person name="Labutti K."/>
            <person name="Zhao Z."/>
            <person name="Chiniquy J."/>
            <person name="Barry K."/>
            <person name="Brewer H.M."/>
            <person name="Purvine S.O."/>
            <person name="Wright A.T."/>
            <person name="Boxma B."/>
            <person name="Van Alen T."/>
            <person name="Hackstein J.H."/>
            <person name="Baker S.E."/>
            <person name="Grigoriev I.V."/>
            <person name="O'Malley M.A."/>
        </authorList>
    </citation>
    <scope>NUCLEOTIDE SEQUENCE [LARGE SCALE GENOMIC DNA]</scope>
    <source>
        <strain evidence="13">finn</strain>
    </source>
</reference>
<dbReference type="SUPFAM" id="SSF52540">
    <property type="entry name" value="P-loop containing nucleoside triphosphate hydrolases"/>
    <property type="match status" value="2"/>
</dbReference>
<feature type="transmembrane region" description="Helical" evidence="10">
    <location>
        <begin position="390"/>
        <end position="415"/>
    </location>
</feature>
<dbReference type="GO" id="GO:0016887">
    <property type="term" value="F:ATP hydrolysis activity"/>
    <property type="evidence" value="ECO:0007669"/>
    <property type="project" value="InterPro"/>
</dbReference>
<feature type="domain" description="ABC transporter" evidence="11">
    <location>
        <begin position="455"/>
        <end position="692"/>
    </location>
</feature>
<evidence type="ECO:0000256" key="9">
    <source>
        <dbReference type="ARBA" id="ARBA00023136"/>
    </source>
</evidence>
<comment type="subcellular location">
    <subcellularLocation>
        <location evidence="1">Membrane</location>
        <topology evidence="1">Multi-pass membrane protein</topology>
    </subcellularLocation>
</comment>
<dbReference type="PANTHER" id="PTHR19229:SF36">
    <property type="entry name" value="ATP-BINDING CASSETTE SUB-FAMILY A MEMBER 2"/>
    <property type="match status" value="1"/>
</dbReference>
<feature type="transmembrane region" description="Helical" evidence="10">
    <location>
        <begin position="1146"/>
        <end position="1170"/>
    </location>
</feature>
<feature type="transmembrane region" description="Helical" evidence="10">
    <location>
        <begin position="983"/>
        <end position="1012"/>
    </location>
</feature>
<dbReference type="EMBL" id="MCFH01000002">
    <property type="protein sequence ID" value="ORX60084.1"/>
    <property type="molecule type" value="Genomic_DNA"/>
</dbReference>
<dbReference type="OrthoDB" id="2109100at2759"/>
<dbReference type="InterPro" id="IPR027417">
    <property type="entry name" value="P-loop_NTPase"/>
</dbReference>
<evidence type="ECO:0000256" key="10">
    <source>
        <dbReference type="SAM" id="Phobius"/>
    </source>
</evidence>